<feature type="region of interest" description="Disordered" evidence="1">
    <location>
        <begin position="171"/>
        <end position="230"/>
    </location>
</feature>
<protein>
    <recommendedName>
        <fullName evidence="4">Protein TolA</fullName>
    </recommendedName>
</protein>
<evidence type="ECO:0000313" key="2">
    <source>
        <dbReference type="EMBL" id="MDO1536383.1"/>
    </source>
</evidence>
<reference evidence="2" key="1">
    <citation type="submission" date="2023-06" db="EMBL/GenBank/DDBJ databases">
        <authorList>
            <person name="Jiang Y."/>
            <person name="Liu Q."/>
        </authorList>
    </citation>
    <scope>NUCLEOTIDE SEQUENCE</scope>
    <source>
        <strain evidence="2">CGMCC 1.12090</strain>
    </source>
</reference>
<feature type="region of interest" description="Disordered" evidence="1">
    <location>
        <begin position="78"/>
        <end position="100"/>
    </location>
</feature>
<comment type="caution">
    <text evidence="2">The sequence shown here is derived from an EMBL/GenBank/DDBJ whole genome shotgun (WGS) entry which is preliminary data.</text>
</comment>
<organism evidence="2 3">
    <name type="scientific">Variovorax ginsengisoli</name>
    <dbReference type="NCBI Taxonomy" id="363844"/>
    <lineage>
        <taxon>Bacteria</taxon>
        <taxon>Pseudomonadati</taxon>
        <taxon>Pseudomonadota</taxon>
        <taxon>Betaproteobacteria</taxon>
        <taxon>Burkholderiales</taxon>
        <taxon>Comamonadaceae</taxon>
        <taxon>Variovorax</taxon>
    </lineage>
</organism>
<feature type="compositionally biased region" description="Basic and acidic residues" evidence="1">
    <location>
        <begin position="180"/>
        <end position="189"/>
    </location>
</feature>
<dbReference type="RefSeq" id="WP_301814413.1">
    <property type="nucleotide sequence ID" value="NZ_JAUJZH010000027.1"/>
</dbReference>
<evidence type="ECO:0000313" key="3">
    <source>
        <dbReference type="Proteomes" id="UP001169027"/>
    </source>
</evidence>
<proteinExistence type="predicted"/>
<accession>A0ABT8SBU3</accession>
<keyword evidence="3" id="KW-1185">Reference proteome</keyword>
<sequence>MAKEMRTAMSVVNRVRFTAWAWMASAFLLGATVGGFATGAPLWSQLQAAKDDTARLRQVELLTKTVALGPDVDALVSLEAPPRADPPQQAPKLEASPTPEPAPVVAQVAVSNPVAKVQAAAPAEDVALVANAARAEEADRKAAEARKVAAAEEAERKAKVERQARLEREQKIAKAAQEAQQRKEREQAEARVAAARAKPAVEQPERREAAVQVAAPVPVAGTNGPTERVTKEEAGLAEVNAGGVTFKSGRRVAVGDSFPSGEKLISIDPRIGEIITSKRRIVIKPSAS</sequence>
<evidence type="ECO:0008006" key="4">
    <source>
        <dbReference type="Google" id="ProtNLM"/>
    </source>
</evidence>
<name>A0ABT8SBU3_9BURK</name>
<evidence type="ECO:0000256" key="1">
    <source>
        <dbReference type="SAM" id="MobiDB-lite"/>
    </source>
</evidence>
<feature type="compositionally biased region" description="Low complexity" evidence="1">
    <location>
        <begin position="210"/>
        <end position="220"/>
    </location>
</feature>
<feature type="compositionally biased region" description="Low complexity" evidence="1">
    <location>
        <begin position="190"/>
        <end position="202"/>
    </location>
</feature>
<dbReference type="EMBL" id="JAUKVY010000027">
    <property type="protein sequence ID" value="MDO1536383.1"/>
    <property type="molecule type" value="Genomic_DNA"/>
</dbReference>
<gene>
    <name evidence="2" type="ORF">Q2T77_29270</name>
</gene>
<dbReference type="Proteomes" id="UP001169027">
    <property type="component" value="Unassembled WGS sequence"/>
</dbReference>